<dbReference type="AlphaFoldDB" id="A0A5B7HRG6"/>
<organism evidence="2 3">
    <name type="scientific">Portunus trituberculatus</name>
    <name type="common">Swimming crab</name>
    <name type="synonym">Neptunus trituberculatus</name>
    <dbReference type="NCBI Taxonomy" id="210409"/>
    <lineage>
        <taxon>Eukaryota</taxon>
        <taxon>Metazoa</taxon>
        <taxon>Ecdysozoa</taxon>
        <taxon>Arthropoda</taxon>
        <taxon>Crustacea</taxon>
        <taxon>Multicrustacea</taxon>
        <taxon>Malacostraca</taxon>
        <taxon>Eumalacostraca</taxon>
        <taxon>Eucarida</taxon>
        <taxon>Decapoda</taxon>
        <taxon>Pleocyemata</taxon>
        <taxon>Brachyura</taxon>
        <taxon>Eubrachyura</taxon>
        <taxon>Portunoidea</taxon>
        <taxon>Portunidae</taxon>
        <taxon>Portuninae</taxon>
        <taxon>Portunus</taxon>
    </lineage>
</organism>
<gene>
    <name evidence="2" type="ORF">E2C01_068265</name>
</gene>
<keyword evidence="3" id="KW-1185">Reference proteome</keyword>
<dbReference type="EMBL" id="VSRR010037824">
    <property type="protein sequence ID" value="MPC73922.1"/>
    <property type="molecule type" value="Genomic_DNA"/>
</dbReference>
<dbReference type="Proteomes" id="UP000324222">
    <property type="component" value="Unassembled WGS sequence"/>
</dbReference>
<evidence type="ECO:0000313" key="3">
    <source>
        <dbReference type="Proteomes" id="UP000324222"/>
    </source>
</evidence>
<accession>A0A5B7HRG6</accession>
<proteinExistence type="predicted"/>
<sequence length="77" mass="8400">MAVAFHHSRVNGAPPHPTISLPNRLSQVFYLPPWIPDLVVQVVSCPPLFSPLPSSLRRTSRTGSWAAAVPVFSVGRK</sequence>
<protein>
    <submittedName>
        <fullName evidence="2">Uncharacterized protein</fullName>
    </submittedName>
</protein>
<reference evidence="2 3" key="1">
    <citation type="submission" date="2019-05" db="EMBL/GenBank/DDBJ databases">
        <title>Another draft genome of Portunus trituberculatus and its Hox gene families provides insights of decapod evolution.</title>
        <authorList>
            <person name="Jeong J.-H."/>
            <person name="Song I."/>
            <person name="Kim S."/>
            <person name="Choi T."/>
            <person name="Kim D."/>
            <person name="Ryu S."/>
            <person name="Kim W."/>
        </authorList>
    </citation>
    <scope>NUCLEOTIDE SEQUENCE [LARGE SCALE GENOMIC DNA]</scope>
    <source>
        <tissue evidence="2">Muscle</tissue>
    </source>
</reference>
<comment type="caution">
    <text evidence="2">The sequence shown here is derived from an EMBL/GenBank/DDBJ whole genome shotgun (WGS) entry which is preliminary data.</text>
</comment>
<feature type="region of interest" description="Disordered" evidence="1">
    <location>
        <begin position="1"/>
        <end position="20"/>
    </location>
</feature>
<evidence type="ECO:0000256" key="1">
    <source>
        <dbReference type="SAM" id="MobiDB-lite"/>
    </source>
</evidence>
<evidence type="ECO:0000313" key="2">
    <source>
        <dbReference type="EMBL" id="MPC73922.1"/>
    </source>
</evidence>
<name>A0A5B7HRG6_PORTR</name>